<dbReference type="SUPFAM" id="SSF53254">
    <property type="entry name" value="Phosphoglycerate mutase-like"/>
    <property type="match status" value="1"/>
</dbReference>
<dbReference type="RefSeq" id="WP_377055706.1">
    <property type="nucleotide sequence ID" value="NZ_JBHLVZ010000084.1"/>
</dbReference>
<evidence type="ECO:0000313" key="1">
    <source>
        <dbReference type="EMBL" id="MFC0388889.1"/>
    </source>
</evidence>
<dbReference type="PANTHER" id="PTHR47623">
    <property type="entry name" value="OS09G0287300 PROTEIN"/>
    <property type="match status" value="1"/>
</dbReference>
<accession>A0ABV6J097</accession>
<dbReference type="InterPro" id="IPR013078">
    <property type="entry name" value="His_Pase_superF_clade-1"/>
</dbReference>
<dbReference type="Gene3D" id="3.40.50.1240">
    <property type="entry name" value="Phosphoglycerate mutase-like"/>
    <property type="match status" value="1"/>
</dbReference>
<dbReference type="Proteomes" id="UP001589789">
    <property type="component" value="Unassembled WGS sequence"/>
</dbReference>
<dbReference type="Pfam" id="PF00300">
    <property type="entry name" value="His_Phos_1"/>
    <property type="match status" value="1"/>
</dbReference>
<proteinExistence type="predicted"/>
<organism evidence="1 2">
    <name type="scientific">Muricoccus vinaceus</name>
    <dbReference type="NCBI Taxonomy" id="424704"/>
    <lineage>
        <taxon>Bacteria</taxon>
        <taxon>Pseudomonadati</taxon>
        <taxon>Pseudomonadota</taxon>
        <taxon>Alphaproteobacteria</taxon>
        <taxon>Acetobacterales</taxon>
        <taxon>Roseomonadaceae</taxon>
        <taxon>Muricoccus</taxon>
    </lineage>
</organism>
<dbReference type="SMART" id="SM00855">
    <property type="entry name" value="PGAM"/>
    <property type="match status" value="1"/>
</dbReference>
<evidence type="ECO:0000313" key="2">
    <source>
        <dbReference type="Proteomes" id="UP001589789"/>
    </source>
</evidence>
<gene>
    <name evidence="1" type="ORF">ACFFIC_25565</name>
</gene>
<reference evidence="1 2" key="1">
    <citation type="submission" date="2024-09" db="EMBL/GenBank/DDBJ databases">
        <authorList>
            <person name="Sun Q."/>
            <person name="Mori K."/>
        </authorList>
    </citation>
    <scope>NUCLEOTIDE SEQUENCE [LARGE SCALE GENOMIC DNA]</scope>
    <source>
        <strain evidence="1 2">CCM 7468</strain>
    </source>
</reference>
<sequence length="176" mass="18481">MHQLLLLRHAKSAWDDPALSDHARPLNARGRRAAAAMAAAMRGLGLRPGLVLVSSSRRTLQTLETLGTLEGPPRVDPMDDLYLAPWTRLLEVLREVPEAVGSVLLIAHNPGLHDLALSLAGDGGRDGAGVPESLAAAYPTAALAEFALSGPWASLAPGGARLVRFLQPGDLPELTA</sequence>
<dbReference type="EMBL" id="JBHLVZ010000084">
    <property type="protein sequence ID" value="MFC0388889.1"/>
    <property type="molecule type" value="Genomic_DNA"/>
</dbReference>
<name>A0ABV6J097_9PROT</name>
<protein>
    <submittedName>
        <fullName evidence="1">Histidine phosphatase family protein</fullName>
    </submittedName>
</protein>
<dbReference type="InterPro" id="IPR029033">
    <property type="entry name" value="His_PPase_superfam"/>
</dbReference>
<dbReference type="PANTHER" id="PTHR47623:SF1">
    <property type="entry name" value="OS09G0287300 PROTEIN"/>
    <property type="match status" value="1"/>
</dbReference>
<keyword evidence="2" id="KW-1185">Reference proteome</keyword>
<comment type="caution">
    <text evidence="1">The sequence shown here is derived from an EMBL/GenBank/DDBJ whole genome shotgun (WGS) entry which is preliminary data.</text>
</comment>